<keyword evidence="4" id="KW-0963">Cytoplasm</keyword>
<evidence type="ECO:0000256" key="8">
    <source>
        <dbReference type="ARBA" id="ARBA00023239"/>
    </source>
</evidence>
<dbReference type="PANTHER" id="PTHR12128:SF66">
    <property type="entry name" value="4-HYDROXY-2-OXOGLUTARATE ALDOLASE, MITOCHONDRIAL"/>
    <property type="match status" value="1"/>
</dbReference>
<evidence type="ECO:0000256" key="7">
    <source>
        <dbReference type="ARBA" id="ARBA00023154"/>
    </source>
</evidence>
<keyword evidence="8" id="KW-0456">Lyase</keyword>
<evidence type="ECO:0000256" key="6">
    <source>
        <dbReference type="ARBA" id="ARBA00022915"/>
    </source>
</evidence>
<comment type="pathway">
    <text evidence="2">Amino-acid biosynthesis; L-lysine biosynthesis via DAP pathway; (S)-tetrahydrodipicolinate from L-aspartate: step 3/4.</text>
</comment>
<evidence type="ECO:0000256" key="4">
    <source>
        <dbReference type="ARBA" id="ARBA00022490"/>
    </source>
</evidence>
<keyword evidence="7" id="KW-0457">Lysine biosynthesis</keyword>
<evidence type="ECO:0000256" key="1">
    <source>
        <dbReference type="ARBA" id="ARBA00003294"/>
    </source>
</evidence>
<gene>
    <name evidence="11" type="ORF">METZ01_LOCUS141491</name>
</gene>
<dbReference type="Pfam" id="PF00701">
    <property type="entry name" value="DHDPS"/>
    <property type="match status" value="1"/>
</dbReference>
<dbReference type="GO" id="GO:0019877">
    <property type="term" value="P:diaminopimelate biosynthetic process"/>
    <property type="evidence" value="ECO:0007669"/>
    <property type="project" value="UniProtKB-KW"/>
</dbReference>
<evidence type="ECO:0000313" key="11">
    <source>
        <dbReference type="EMBL" id="SVA88637.1"/>
    </source>
</evidence>
<evidence type="ECO:0000256" key="2">
    <source>
        <dbReference type="ARBA" id="ARBA00005120"/>
    </source>
</evidence>
<keyword evidence="6" id="KW-0220">Diaminopimelate biosynthesis</keyword>
<dbReference type="AlphaFoldDB" id="A0A381ZIR5"/>
<comment type="function">
    <text evidence="1">Catalyzes the condensation of (S)-aspartate-beta-semialdehyde [(S)-ASA] and pyruvate to 4-hydroxy-tetrahydrodipicolinate (HTPA).</text>
</comment>
<dbReference type="HAMAP" id="MF_00418">
    <property type="entry name" value="DapA"/>
    <property type="match status" value="1"/>
</dbReference>
<dbReference type="PRINTS" id="PR00146">
    <property type="entry name" value="DHPICSNTHASE"/>
</dbReference>
<dbReference type="PANTHER" id="PTHR12128">
    <property type="entry name" value="DIHYDRODIPICOLINATE SYNTHASE"/>
    <property type="match status" value="1"/>
</dbReference>
<comment type="catalytic activity">
    <reaction evidence="10">
        <text>L-aspartate 4-semialdehyde + pyruvate = (2S,4S)-4-hydroxy-2,3,4,5-tetrahydrodipicolinate + H2O + H(+)</text>
        <dbReference type="Rhea" id="RHEA:34171"/>
        <dbReference type="ChEBI" id="CHEBI:15361"/>
        <dbReference type="ChEBI" id="CHEBI:15377"/>
        <dbReference type="ChEBI" id="CHEBI:15378"/>
        <dbReference type="ChEBI" id="CHEBI:67139"/>
        <dbReference type="ChEBI" id="CHEBI:537519"/>
        <dbReference type="EC" id="4.3.3.7"/>
    </reaction>
</comment>
<dbReference type="EC" id="4.3.3.7" evidence="3"/>
<name>A0A381ZIR5_9ZZZZ</name>
<dbReference type="GO" id="GO:0008840">
    <property type="term" value="F:4-hydroxy-tetrahydrodipicolinate synthase activity"/>
    <property type="evidence" value="ECO:0007669"/>
    <property type="project" value="UniProtKB-EC"/>
</dbReference>
<dbReference type="UniPathway" id="UPA00034">
    <property type="reaction ID" value="UER00017"/>
</dbReference>
<dbReference type="InterPro" id="IPR013785">
    <property type="entry name" value="Aldolase_TIM"/>
</dbReference>
<keyword evidence="9" id="KW-0704">Schiff base</keyword>
<proteinExistence type="inferred from homology"/>
<organism evidence="11">
    <name type="scientific">marine metagenome</name>
    <dbReference type="NCBI Taxonomy" id="408172"/>
    <lineage>
        <taxon>unclassified sequences</taxon>
        <taxon>metagenomes</taxon>
        <taxon>ecological metagenomes</taxon>
    </lineage>
</organism>
<dbReference type="InterPro" id="IPR005263">
    <property type="entry name" value="DapA"/>
</dbReference>
<dbReference type="PROSITE" id="PS00666">
    <property type="entry name" value="DHDPS_2"/>
    <property type="match status" value="1"/>
</dbReference>
<dbReference type="InterPro" id="IPR002220">
    <property type="entry name" value="DapA-like"/>
</dbReference>
<evidence type="ECO:0000256" key="3">
    <source>
        <dbReference type="ARBA" id="ARBA00012086"/>
    </source>
</evidence>
<sequence length="308" mass="33189">MSQNFHGIIPAVATPFDERFAVDKATLRELIEWYLASGVHGISVCGSQGEFFSLNHDEQISIIETAVRTVDGRVPIYAGTGAVTTQESIQLTKAAEKIGADISLVITPYFLSPSADELVMHYREITKSTKLPVMIYNNPPRTGVNVTPTIYRRCLEDANVVGIKDSSGDITQICEYIEAGAQKKLLFAGRDTVILSTVLHGGSGAISPAANGFPSLVVRLYNAIRENNIEEAGRLHDILLPLRKAWALGSFPVVIKEAMSLVGRSAGPTRPPIQALGPDAKAKLTKVITTIQAADEAAQTTLQHKGRA</sequence>
<keyword evidence="5" id="KW-0028">Amino-acid biosynthesis</keyword>
<dbReference type="GO" id="GO:0009089">
    <property type="term" value="P:lysine biosynthetic process via diaminopimelate"/>
    <property type="evidence" value="ECO:0007669"/>
    <property type="project" value="UniProtKB-UniPathway"/>
</dbReference>
<dbReference type="Gene3D" id="3.20.20.70">
    <property type="entry name" value="Aldolase class I"/>
    <property type="match status" value="1"/>
</dbReference>
<dbReference type="CDD" id="cd00408">
    <property type="entry name" value="DHDPS-like"/>
    <property type="match status" value="1"/>
</dbReference>
<dbReference type="PIRSF" id="PIRSF001365">
    <property type="entry name" value="DHDPS"/>
    <property type="match status" value="1"/>
</dbReference>
<dbReference type="EMBL" id="UINC01021322">
    <property type="protein sequence ID" value="SVA88637.1"/>
    <property type="molecule type" value="Genomic_DNA"/>
</dbReference>
<evidence type="ECO:0000256" key="5">
    <source>
        <dbReference type="ARBA" id="ARBA00022605"/>
    </source>
</evidence>
<evidence type="ECO:0000256" key="10">
    <source>
        <dbReference type="ARBA" id="ARBA00047836"/>
    </source>
</evidence>
<dbReference type="InterPro" id="IPR020625">
    <property type="entry name" value="Schiff_base-form_aldolases_AS"/>
</dbReference>
<evidence type="ECO:0000256" key="9">
    <source>
        <dbReference type="ARBA" id="ARBA00023270"/>
    </source>
</evidence>
<dbReference type="SMART" id="SM01130">
    <property type="entry name" value="DHDPS"/>
    <property type="match status" value="1"/>
</dbReference>
<protein>
    <recommendedName>
        <fullName evidence="3">4-hydroxy-tetrahydrodipicolinate synthase</fullName>
        <ecNumber evidence="3">4.3.3.7</ecNumber>
    </recommendedName>
</protein>
<dbReference type="SUPFAM" id="SSF51569">
    <property type="entry name" value="Aldolase"/>
    <property type="match status" value="1"/>
</dbReference>
<reference evidence="11" key="1">
    <citation type="submission" date="2018-05" db="EMBL/GenBank/DDBJ databases">
        <authorList>
            <person name="Lanie J.A."/>
            <person name="Ng W.-L."/>
            <person name="Kazmierczak K.M."/>
            <person name="Andrzejewski T.M."/>
            <person name="Davidsen T.M."/>
            <person name="Wayne K.J."/>
            <person name="Tettelin H."/>
            <person name="Glass J.I."/>
            <person name="Rusch D."/>
            <person name="Podicherti R."/>
            <person name="Tsui H.-C.T."/>
            <person name="Winkler M.E."/>
        </authorList>
    </citation>
    <scope>NUCLEOTIDE SEQUENCE</scope>
</reference>
<accession>A0A381ZIR5</accession>
<dbReference type="NCBIfam" id="TIGR00674">
    <property type="entry name" value="dapA"/>
    <property type="match status" value="1"/>
</dbReference>